<name>A0ABP5UZD9_9ACTN</name>
<dbReference type="Proteomes" id="UP001501170">
    <property type="component" value="Unassembled WGS sequence"/>
</dbReference>
<protein>
    <recommendedName>
        <fullName evidence="4">DUF732 domain-containing protein</fullName>
    </recommendedName>
</protein>
<sequence length="204" mass="20665">MSSQVNPFARRVGPLDGGRLAVMTAKYLRLAVAAGALAVAVGALTACSDSSTASAPIGTAPVTTTTMPGSDSSKASASAEASKQAESGASKAAVSPPETKPNSSTTPPGNFPGGSPPPSGIKLSDKDKAYLTDLKKQNVSFMGDDDNNVALTMGHYVCDAKSQKADPMLVKAYVRAAIGPMTKSDAEANTKSDKVITAAEKNLC</sequence>
<evidence type="ECO:0000313" key="2">
    <source>
        <dbReference type="EMBL" id="GAA2389986.1"/>
    </source>
</evidence>
<comment type="caution">
    <text evidence="2">The sequence shown here is derived from an EMBL/GenBank/DDBJ whole genome shotgun (WGS) entry which is preliminary data.</text>
</comment>
<reference evidence="3" key="1">
    <citation type="journal article" date="2019" name="Int. J. Syst. Evol. Microbiol.">
        <title>The Global Catalogue of Microorganisms (GCM) 10K type strain sequencing project: providing services to taxonomists for standard genome sequencing and annotation.</title>
        <authorList>
            <consortium name="The Broad Institute Genomics Platform"/>
            <consortium name="The Broad Institute Genome Sequencing Center for Infectious Disease"/>
            <person name="Wu L."/>
            <person name="Ma J."/>
        </authorList>
    </citation>
    <scope>NUCLEOTIDE SEQUENCE [LARGE SCALE GENOMIC DNA]</scope>
    <source>
        <strain evidence="3">JCM 16227</strain>
    </source>
</reference>
<evidence type="ECO:0000313" key="3">
    <source>
        <dbReference type="Proteomes" id="UP001501170"/>
    </source>
</evidence>
<gene>
    <name evidence="2" type="ORF">GCM10009855_32550</name>
</gene>
<feature type="region of interest" description="Disordered" evidence="1">
    <location>
        <begin position="49"/>
        <end position="124"/>
    </location>
</feature>
<dbReference type="EMBL" id="BAAARB010000022">
    <property type="protein sequence ID" value="GAA2389986.1"/>
    <property type="molecule type" value="Genomic_DNA"/>
</dbReference>
<evidence type="ECO:0008006" key="4">
    <source>
        <dbReference type="Google" id="ProtNLM"/>
    </source>
</evidence>
<feature type="compositionally biased region" description="Low complexity" evidence="1">
    <location>
        <begin position="69"/>
        <end position="93"/>
    </location>
</feature>
<proteinExistence type="predicted"/>
<keyword evidence="3" id="KW-1185">Reference proteome</keyword>
<accession>A0ABP5UZD9</accession>
<organism evidence="2 3">
    <name type="scientific">Gordonia cholesterolivorans</name>
    <dbReference type="NCBI Taxonomy" id="559625"/>
    <lineage>
        <taxon>Bacteria</taxon>
        <taxon>Bacillati</taxon>
        <taxon>Actinomycetota</taxon>
        <taxon>Actinomycetes</taxon>
        <taxon>Mycobacteriales</taxon>
        <taxon>Gordoniaceae</taxon>
        <taxon>Gordonia</taxon>
    </lineage>
</organism>
<evidence type="ECO:0000256" key="1">
    <source>
        <dbReference type="SAM" id="MobiDB-lite"/>
    </source>
</evidence>